<gene>
    <name evidence="7 8" type="primary">lgt</name>
    <name evidence="8" type="ORF">ENS29_16460</name>
</gene>
<evidence type="ECO:0000256" key="2">
    <source>
        <dbReference type="ARBA" id="ARBA00022475"/>
    </source>
</evidence>
<evidence type="ECO:0000256" key="6">
    <source>
        <dbReference type="ARBA" id="ARBA00023136"/>
    </source>
</evidence>
<evidence type="ECO:0000256" key="7">
    <source>
        <dbReference type="HAMAP-Rule" id="MF_01147"/>
    </source>
</evidence>
<dbReference type="NCBIfam" id="TIGR00544">
    <property type="entry name" value="lgt"/>
    <property type="match status" value="1"/>
</dbReference>
<evidence type="ECO:0000313" key="8">
    <source>
        <dbReference type="EMBL" id="HGU34418.1"/>
    </source>
</evidence>
<comment type="catalytic activity">
    <reaction evidence="7">
        <text>L-cysteinyl-[prolipoprotein] + a 1,2-diacyl-sn-glycero-3-phospho-(1'-sn-glycerol) = an S-1,2-diacyl-sn-glyceryl-L-cysteinyl-[prolipoprotein] + sn-glycerol 1-phosphate + H(+)</text>
        <dbReference type="Rhea" id="RHEA:56712"/>
        <dbReference type="Rhea" id="RHEA-COMP:14679"/>
        <dbReference type="Rhea" id="RHEA-COMP:14680"/>
        <dbReference type="ChEBI" id="CHEBI:15378"/>
        <dbReference type="ChEBI" id="CHEBI:29950"/>
        <dbReference type="ChEBI" id="CHEBI:57685"/>
        <dbReference type="ChEBI" id="CHEBI:64716"/>
        <dbReference type="ChEBI" id="CHEBI:140658"/>
        <dbReference type="EC" id="2.5.1.145"/>
    </reaction>
</comment>
<dbReference type="Pfam" id="PF01790">
    <property type="entry name" value="LGT"/>
    <property type="match status" value="1"/>
</dbReference>
<evidence type="ECO:0000256" key="1">
    <source>
        <dbReference type="ARBA" id="ARBA00007150"/>
    </source>
</evidence>
<dbReference type="EMBL" id="DSUH01000376">
    <property type="protein sequence ID" value="HGU34418.1"/>
    <property type="molecule type" value="Genomic_DNA"/>
</dbReference>
<dbReference type="HAMAP" id="MF_01147">
    <property type="entry name" value="Lgt"/>
    <property type="match status" value="1"/>
</dbReference>
<dbReference type="GO" id="GO:0042158">
    <property type="term" value="P:lipoprotein biosynthetic process"/>
    <property type="evidence" value="ECO:0007669"/>
    <property type="project" value="UniProtKB-UniRule"/>
</dbReference>
<accession>A0A7C4W283</accession>
<feature type="binding site" evidence="7">
    <location>
        <position position="130"/>
    </location>
    <ligand>
        <name>a 1,2-diacyl-sn-glycero-3-phospho-(1'-sn-glycerol)</name>
        <dbReference type="ChEBI" id="CHEBI:64716"/>
    </ligand>
</feature>
<sequence length="253" mass="28310">MHPILFQFGPITLYTYGLMLAVAFIVGITLAKKEAARVGIDPNQILDLSFYILLSAVIGSRLLFVLTDLRRFIADPIEIFRIWNGGLVFYGGFIGAALTVAFYLRHSGLAFWKTADVLAPSVALGQAIGRIGCFSAGCCYGKVCELPWAVTFSDPNSLARLNVPLHPTQLYEAFGNLMIFLILWFRRRSIAYEGQTFVHYLVFYGTMRFVVEIFRGDFRGDTYFGVFSVSQLIGMGMIVIGILLNAMRRRQGE</sequence>
<feature type="transmembrane region" description="Helical" evidence="7">
    <location>
        <begin position="168"/>
        <end position="185"/>
    </location>
</feature>
<keyword evidence="6 7" id="KW-0472">Membrane</keyword>
<dbReference type="GO" id="GO:0008961">
    <property type="term" value="F:phosphatidylglycerol-prolipoprotein diacylglyceryl transferase activity"/>
    <property type="evidence" value="ECO:0007669"/>
    <property type="project" value="UniProtKB-UniRule"/>
</dbReference>
<comment type="subcellular location">
    <subcellularLocation>
        <location evidence="7">Cell membrane</location>
        <topology evidence="7">Multi-pass membrane protein</topology>
    </subcellularLocation>
</comment>
<evidence type="ECO:0000256" key="4">
    <source>
        <dbReference type="ARBA" id="ARBA00022692"/>
    </source>
</evidence>
<comment type="similarity">
    <text evidence="1 7">Belongs to the Lgt family.</text>
</comment>
<keyword evidence="4 7" id="KW-0812">Transmembrane</keyword>
<dbReference type="PANTHER" id="PTHR30589:SF0">
    <property type="entry name" value="PHOSPHATIDYLGLYCEROL--PROLIPOPROTEIN DIACYLGLYCERYL TRANSFERASE"/>
    <property type="match status" value="1"/>
</dbReference>
<feature type="transmembrane region" description="Helical" evidence="7">
    <location>
        <begin position="12"/>
        <end position="30"/>
    </location>
</feature>
<protein>
    <recommendedName>
        <fullName evidence="7">Phosphatidylglycerol--prolipoprotein diacylglyceryl transferase</fullName>
        <ecNumber evidence="7">2.5.1.145</ecNumber>
    </recommendedName>
</protein>
<keyword evidence="8" id="KW-0449">Lipoprotein</keyword>
<evidence type="ECO:0000256" key="3">
    <source>
        <dbReference type="ARBA" id="ARBA00022679"/>
    </source>
</evidence>
<feature type="transmembrane region" description="Helical" evidence="7">
    <location>
        <begin position="82"/>
        <end position="104"/>
    </location>
</feature>
<comment type="function">
    <text evidence="7">Catalyzes the transfer of the diacylglyceryl group from phosphatidylglycerol to the sulfhydryl group of the N-terminal cysteine of a prolipoprotein, the first step in the formation of mature lipoproteins.</text>
</comment>
<name>A0A7C4W283_9BACT</name>
<keyword evidence="2 7" id="KW-1003">Cell membrane</keyword>
<keyword evidence="3 7" id="KW-0808">Transferase</keyword>
<evidence type="ECO:0000256" key="5">
    <source>
        <dbReference type="ARBA" id="ARBA00022989"/>
    </source>
</evidence>
<organism evidence="8">
    <name type="scientific">Desulfatirhabdium butyrativorans</name>
    <dbReference type="NCBI Taxonomy" id="340467"/>
    <lineage>
        <taxon>Bacteria</taxon>
        <taxon>Pseudomonadati</taxon>
        <taxon>Thermodesulfobacteriota</taxon>
        <taxon>Desulfobacteria</taxon>
        <taxon>Desulfobacterales</taxon>
        <taxon>Desulfatirhabdiaceae</taxon>
        <taxon>Desulfatirhabdium</taxon>
    </lineage>
</organism>
<keyword evidence="5 7" id="KW-1133">Transmembrane helix</keyword>
<feature type="transmembrane region" description="Helical" evidence="7">
    <location>
        <begin position="222"/>
        <end position="244"/>
    </location>
</feature>
<feature type="transmembrane region" description="Helical" evidence="7">
    <location>
        <begin position="197"/>
        <end position="216"/>
    </location>
</feature>
<dbReference type="GO" id="GO:0005886">
    <property type="term" value="C:plasma membrane"/>
    <property type="evidence" value="ECO:0007669"/>
    <property type="project" value="UniProtKB-SubCell"/>
</dbReference>
<comment type="pathway">
    <text evidence="7">Protein modification; lipoprotein biosynthesis (diacylglyceryl transfer).</text>
</comment>
<dbReference type="InterPro" id="IPR001640">
    <property type="entry name" value="Lgt"/>
</dbReference>
<reference evidence="8" key="1">
    <citation type="journal article" date="2020" name="mSystems">
        <title>Genome- and Community-Level Interaction Insights into Carbon Utilization and Element Cycling Functions of Hydrothermarchaeota in Hydrothermal Sediment.</title>
        <authorList>
            <person name="Zhou Z."/>
            <person name="Liu Y."/>
            <person name="Xu W."/>
            <person name="Pan J."/>
            <person name="Luo Z.H."/>
            <person name="Li M."/>
        </authorList>
    </citation>
    <scope>NUCLEOTIDE SEQUENCE [LARGE SCALE GENOMIC DNA]</scope>
    <source>
        <strain evidence="8">SpSt-477</strain>
    </source>
</reference>
<dbReference type="PANTHER" id="PTHR30589">
    <property type="entry name" value="PROLIPOPROTEIN DIACYLGLYCERYL TRANSFERASE"/>
    <property type="match status" value="1"/>
</dbReference>
<dbReference type="AlphaFoldDB" id="A0A7C4W283"/>
<dbReference type="EC" id="2.5.1.145" evidence="7"/>
<proteinExistence type="inferred from homology"/>
<feature type="transmembrane region" description="Helical" evidence="7">
    <location>
        <begin position="50"/>
        <end position="70"/>
    </location>
</feature>
<dbReference type="UniPathway" id="UPA00664"/>
<comment type="caution">
    <text evidence="8">The sequence shown here is derived from an EMBL/GenBank/DDBJ whole genome shotgun (WGS) entry which is preliminary data.</text>
</comment>